<dbReference type="SMART" id="SM00421">
    <property type="entry name" value="HTH_LUXR"/>
    <property type="match status" value="1"/>
</dbReference>
<dbReference type="InterPro" id="IPR039420">
    <property type="entry name" value="WalR-like"/>
</dbReference>
<dbReference type="EMBL" id="RZNZ01000004">
    <property type="protein sequence ID" value="KAA8821288.1"/>
    <property type="molecule type" value="Genomic_DNA"/>
</dbReference>
<dbReference type="PANTHER" id="PTHR43214">
    <property type="entry name" value="TWO-COMPONENT RESPONSE REGULATOR"/>
    <property type="match status" value="1"/>
</dbReference>
<dbReference type="PRINTS" id="PR00038">
    <property type="entry name" value="HTHLUXR"/>
</dbReference>
<dbReference type="CDD" id="cd06170">
    <property type="entry name" value="LuxR_C_like"/>
    <property type="match status" value="1"/>
</dbReference>
<dbReference type="PROSITE" id="PS00622">
    <property type="entry name" value="HTH_LUXR_1"/>
    <property type="match status" value="1"/>
</dbReference>
<gene>
    <name evidence="9" type="ORF">EM848_10735</name>
    <name evidence="8" type="ORF">EMO90_03775</name>
</gene>
<dbReference type="SUPFAM" id="SSF46894">
    <property type="entry name" value="C-terminal effector domain of the bipartite response regulators"/>
    <property type="match status" value="1"/>
</dbReference>
<dbReference type="Proteomes" id="UP000345527">
    <property type="component" value="Unassembled WGS sequence"/>
</dbReference>
<evidence type="ECO:0000313" key="10">
    <source>
        <dbReference type="Proteomes" id="UP000345527"/>
    </source>
</evidence>
<dbReference type="PROSITE" id="PS50043">
    <property type="entry name" value="HTH_LUXR_2"/>
    <property type="match status" value="1"/>
</dbReference>
<evidence type="ECO:0000259" key="7">
    <source>
        <dbReference type="PROSITE" id="PS50110"/>
    </source>
</evidence>
<keyword evidence="1 5" id="KW-0597">Phosphoprotein</keyword>
<dbReference type="EMBL" id="RZOA01000028">
    <property type="protein sequence ID" value="KAA8821472.1"/>
    <property type="molecule type" value="Genomic_DNA"/>
</dbReference>
<dbReference type="Proteomes" id="UP000374630">
    <property type="component" value="Unassembled WGS sequence"/>
</dbReference>
<feature type="modified residue" description="4-aspartylphosphate" evidence="5">
    <location>
        <position position="61"/>
    </location>
</feature>
<dbReference type="InterPro" id="IPR011006">
    <property type="entry name" value="CheY-like_superfamily"/>
</dbReference>
<proteinExistence type="predicted"/>
<dbReference type="InterPro" id="IPR001789">
    <property type="entry name" value="Sig_transdc_resp-reg_receiver"/>
</dbReference>
<dbReference type="Pfam" id="PF00072">
    <property type="entry name" value="Response_reg"/>
    <property type="match status" value="1"/>
</dbReference>
<evidence type="ECO:0000256" key="3">
    <source>
        <dbReference type="ARBA" id="ARBA00023125"/>
    </source>
</evidence>
<dbReference type="SMART" id="SM00448">
    <property type="entry name" value="REC"/>
    <property type="match status" value="1"/>
</dbReference>
<evidence type="ECO:0000256" key="4">
    <source>
        <dbReference type="ARBA" id="ARBA00023163"/>
    </source>
</evidence>
<feature type="domain" description="HTH luxR-type" evidence="6">
    <location>
        <begin position="157"/>
        <end position="222"/>
    </location>
</feature>
<evidence type="ECO:0000313" key="11">
    <source>
        <dbReference type="Proteomes" id="UP000374630"/>
    </source>
</evidence>
<dbReference type="PROSITE" id="PS50110">
    <property type="entry name" value="RESPONSE_REGULATORY"/>
    <property type="match status" value="1"/>
</dbReference>
<dbReference type="InterPro" id="IPR016032">
    <property type="entry name" value="Sig_transdc_resp-reg_C-effctor"/>
</dbReference>
<dbReference type="GO" id="GO:0003677">
    <property type="term" value="F:DNA binding"/>
    <property type="evidence" value="ECO:0007669"/>
    <property type="project" value="UniProtKB-KW"/>
</dbReference>
<keyword evidence="2" id="KW-0805">Transcription regulation</keyword>
<dbReference type="OrthoDB" id="3240412at2"/>
<evidence type="ECO:0000256" key="5">
    <source>
        <dbReference type="PROSITE-ProRule" id="PRU00169"/>
    </source>
</evidence>
<sequence>MRMWMASVGVVDNDELTLMALSGYLAGHFGEKAVLWKCTSGRKAISLCMDNASRPDILLLDMSLSDMSGVAVCRELRSRLGTMPILAITSFPLDQYAASVAEAGGQGIVAKRNLMQIGRALLTVAREGVWADGALSESERSAFERVSVAHARLEGAGLSSPVALSEQEEMIMSLFAKGLGNGEVAERMGISENTVKTYVRRAMAKLGAKTRSQAMAEWISRKLDISM</sequence>
<name>A0A5J5DWK8_9BIFI</name>
<reference evidence="10 11" key="1">
    <citation type="journal article" date="2019" name="Syst. Appl. Microbiol.">
        <title>Characterization of Bifidobacterium species in feaces of the Egyptian fruit bat: Description of B. vespertilionis sp. nov. and B. rousetti sp. nov.</title>
        <authorList>
            <person name="Modesto M."/>
            <person name="Satti M."/>
            <person name="Watanabe K."/>
            <person name="Puglisi E."/>
            <person name="Morelli L."/>
            <person name="Huang C.-H."/>
            <person name="Liou J.-S."/>
            <person name="Miyashita M."/>
            <person name="Tamura T."/>
            <person name="Saito S."/>
            <person name="Mori K."/>
            <person name="Huang L."/>
            <person name="Sciavilla P."/>
            <person name="Sandri C."/>
            <person name="Spiezio C."/>
            <person name="Vitali F."/>
            <person name="Cavalieri D."/>
            <person name="Perpetuini G."/>
            <person name="Tofalo R."/>
            <person name="Bonetti A."/>
            <person name="Arita M."/>
            <person name="Mattarelli P."/>
        </authorList>
    </citation>
    <scope>NUCLEOTIDE SEQUENCE [LARGE SCALE GENOMIC DNA]</scope>
    <source>
        <strain evidence="8 11">RST16</strain>
        <strain evidence="9 10">RST8</strain>
    </source>
</reference>
<protein>
    <submittedName>
        <fullName evidence="9">Response regulator transcription factor</fullName>
    </submittedName>
</protein>
<keyword evidence="4" id="KW-0804">Transcription</keyword>
<evidence type="ECO:0000313" key="8">
    <source>
        <dbReference type="EMBL" id="KAA8821288.1"/>
    </source>
</evidence>
<evidence type="ECO:0000313" key="9">
    <source>
        <dbReference type="EMBL" id="KAA8821472.1"/>
    </source>
</evidence>
<accession>A0A5J5DWK8</accession>
<dbReference type="InterPro" id="IPR058245">
    <property type="entry name" value="NreC/VraR/RcsB-like_REC"/>
</dbReference>
<dbReference type="InterPro" id="IPR000792">
    <property type="entry name" value="Tscrpt_reg_LuxR_C"/>
</dbReference>
<evidence type="ECO:0000259" key="6">
    <source>
        <dbReference type="PROSITE" id="PS50043"/>
    </source>
</evidence>
<organism evidence="9 10">
    <name type="scientific">Bifidobacterium vespertilionis</name>
    <dbReference type="NCBI Taxonomy" id="2562524"/>
    <lineage>
        <taxon>Bacteria</taxon>
        <taxon>Bacillati</taxon>
        <taxon>Actinomycetota</taxon>
        <taxon>Actinomycetes</taxon>
        <taxon>Bifidobacteriales</taxon>
        <taxon>Bifidobacteriaceae</taxon>
        <taxon>Bifidobacterium</taxon>
    </lineage>
</organism>
<keyword evidence="11" id="KW-1185">Reference proteome</keyword>
<keyword evidence="3" id="KW-0238">DNA-binding</keyword>
<dbReference type="GO" id="GO:0000160">
    <property type="term" value="P:phosphorelay signal transduction system"/>
    <property type="evidence" value="ECO:0007669"/>
    <property type="project" value="InterPro"/>
</dbReference>
<evidence type="ECO:0000256" key="1">
    <source>
        <dbReference type="ARBA" id="ARBA00022553"/>
    </source>
</evidence>
<comment type="caution">
    <text evidence="9">The sequence shown here is derived from an EMBL/GenBank/DDBJ whole genome shotgun (WGS) entry which is preliminary data.</text>
</comment>
<evidence type="ECO:0000256" key="2">
    <source>
        <dbReference type="ARBA" id="ARBA00023015"/>
    </source>
</evidence>
<dbReference type="AlphaFoldDB" id="A0A5J5DWK8"/>
<dbReference type="SUPFAM" id="SSF52172">
    <property type="entry name" value="CheY-like"/>
    <property type="match status" value="1"/>
</dbReference>
<dbReference type="PANTHER" id="PTHR43214:SF24">
    <property type="entry name" value="TRANSCRIPTIONAL REGULATORY PROTEIN NARL-RELATED"/>
    <property type="match status" value="1"/>
</dbReference>
<dbReference type="Pfam" id="PF00196">
    <property type="entry name" value="GerE"/>
    <property type="match status" value="1"/>
</dbReference>
<dbReference type="Gene3D" id="3.40.50.2300">
    <property type="match status" value="1"/>
</dbReference>
<feature type="domain" description="Response regulatory" evidence="7">
    <location>
        <begin position="7"/>
        <end position="126"/>
    </location>
</feature>
<dbReference type="CDD" id="cd17535">
    <property type="entry name" value="REC_NarL-like"/>
    <property type="match status" value="1"/>
</dbReference>
<dbReference type="GO" id="GO:0006355">
    <property type="term" value="P:regulation of DNA-templated transcription"/>
    <property type="evidence" value="ECO:0007669"/>
    <property type="project" value="InterPro"/>
</dbReference>